<dbReference type="AlphaFoldDB" id="A0A0S3TD30"/>
<dbReference type="EMBL" id="AP015054">
    <property type="protein sequence ID" value="BAU03042.1"/>
    <property type="molecule type" value="Genomic_DNA"/>
</dbReference>
<accession>A0A0S3TD30</accession>
<gene>
    <name evidence="1" type="primary">Vigan.UMG004000</name>
    <name evidence="1" type="ORF">VIGAN_UM004000</name>
</gene>
<sequence length="81" mass="8915">MKKEVVQQVAATLVPGVASSIFQQHGPHFLHGPREHPAEAGVCFERMGGAQARSLHGSFIFHFKLQLQPRTGGLLRGMRLE</sequence>
<organism evidence="1">
    <name type="scientific">Vigna angularis var. angularis</name>
    <dbReference type="NCBI Taxonomy" id="157739"/>
    <lineage>
        <taxon>Eukaryota</taxon>
        <taxon>Viridiplantae</taxon>
        <taxon>Streptophyta</taxon>
        <taxon>Embryophyta</taxon>
        <taxon>Tracheophyta</taxon>
        <taxon>Spermatophyta</taxon>
        <taxon>Magnoliopsida</taxon>
        <taxon>eudicotyledons</taxon>
        <taxon>Gunneridae</taxon>
        <taxon>Pentapetalae</taxon>
        <taxon>rosids</taxon>
        <taxon>fabids</taxon>
        <taxon>Fabales</taxon>
        <taxon>Fabaceae</taxon>
        <taxon>Papilionoideae</taxon>
        <taxon>50 kb inversion clade</taxon>
        <taxon>NPAAA clade</taxon>
        <taxon>indigoferoid/millettioid clade</taxon>
        <taxon>Phaseoleae</taxon>
        <taxon>Vigna</taxon>
    </lineage>
</organism>
<name>A0A0S3TD30_PHAAN</name>
<protein>
    <submittedName>
        <fullName evidence="1">Uncharacterized protein</fullName>
    </submittedName>
</protein>
<evidence type="ECO:0000313" key="1">
    <source>
        <dbReference type="EMBL" id="BAU03042.1"/>
    </source>
</evidence>
<proteinExistence type="predicted"/>
<reference evidence="1" key="1">
    <citation type="journal article" date="2015" name="Sci. Rep.">
        <title>The power of single molecule real-time sequencing technology in the de novo assembly of a eukaryotic genome.</title>
        <authorList>
            <person name="Sakai H."/>
            <person name="Naito K."/>
            <person name="Ogiso-Tanaka E."/>
            <person name="Takahashi Y."/>
            <person name="Iseki K."/>
            <person name="Muto C."/>
            <person name="Satou K."/>
            <person name="Teruya K."/>
            <person name="Shiroma A."/>
            <person name="Shimoji M."/>
            <person name="Hirano T."/>
            <person name="Itoh T."/>
            <person name="Kaga A."/>
            <person name="Tomooka N."/>
        </authorList>
    </citation>
    <scope>NUCLEOTIDE SEQUENCE</scope>
</reference>